<dbReference type="OrthoDB" id="9791723at2"/>
<protein>
    <submittedName>
        <fullName evidence="2">Asp/Glu/hydantoin racemase</fullName>
    </submittedName>
</protein>
<accession>A0A1H4AB18</accession>
<dbReference type="InterPro" id="IPR053714">
    <property type="entry name" value="Iso_Racemase_Enz_sf"/>
</dbReference>
<sequence>MRLAVVNANTSPHITEIVAAEARATLGAGATVVPVTPRFGPAVIHTRLDVAVAAHGVAEASARVAGEVDAILLAVSYDTGAAALREALPIPVVGMSEATVAMARLAGGPIGYVVSGARSIPLYRETLAGCDLDRDCAGWRAIEAPDAYAPGGAAAADPMLADAVCALAAEGASAVALLGAILAGAARRIGPTAPVRVLDGGRCGALMAQALATLGTAPRRPGPAGALSGVDPALAALARRD</sequence>
<dbReference type="STRING" id="89524.SAMN05444370_104148"/>
<gene>
    <name evidence="2" type="ORF">SAMN05444370_104148</name>
</gene>
<dbReference type="RefSeq" id="WP_093252047.1">
    <property type="nucleotide sequence ID" value="NZ_FNQM01000004.1"/>
</dbReference>
<evidence type="ECO:0000313" key="3">
    <source>
        <dbReference type="Proteomes" id="UP000198703"/>
    </source>
</evidence>
<dbReference type="EMBL" id="FNQM01000004">
    <property type="protein sequence ID" value="SEA33117.1"/>
    <property type="molecule type" value="Genomic_DNA"/>
</dbReference>
<dbReference type="Pfam" id="PF01177">
    <property type="entry name" value="Asp_Glu_race"/>
    <property type="match status" value="1"/>
</dbReference>
<dbReference type="Proteomes" id="UP000198703">
    <property type="component" value="Unassembled WGS sequence"/>
</dbReference>
<dbReference type="PANTHER" id="PTHR28047">
    <property type="entry name" value="PROTEIN DCG1"/>
    <property type="match status" value="1"/>
</dbReference>
<comment type="similarity">
    <text evidence="1">Belongs to the HyuE racemase family.</text>
</comment>
<dbReference type="PANTHER" id="PTHR28047:SF5">
    <property type="entry name" value="PROTEIN DCG1"/>
    <property type="match status" value="1"/>
</dbReference>
<dbReference type="Gene3D" id="3.40.50.12500">
    <property type="match status" value="1"/>
</dbReference>
<keyword evidence="3" id="KW-1185">Reference proteome</keyword>
<proteinExistence type="inferred from homology"/>
<dbReference type="InterPro" id="IPR052186">
    <property type="entry name" value="Hydantoin_racemase-like"/>
</dbReference>
<evidence type="ECO:0000313" key="2">
    <source>
        <dbReference type="EMBL" id="SEA33117.1"/>
    </source>
</evidence>
<dbReference type="GO" id="GO:0047661">
    <property type="term" value="F:amino-acid racemase activity"/>
    <property type="evidence" value="ECO:0007669"/>
    <property type="project" value="InterPro"/>
</dbReference>
<evidence type="ECO:0000256" key="1">
    <source>
        <dbReference type="ARBA" id="ARBA00038414"/>
    </source>
</evidence>
<reference evidence="2 3" key="1">
    <citation type="submission" date="2016-10" db="EMBL/GenBank/DDBJ databases">
        <authorList>
            <person name="de Groot N.N."/>
        </authorList>
    </citation>
    <scope>NUCLEOTIDE SEQUENCE [LARGE SCALE GENOMIC DNA]</scope>
    <source>
        <strain evidence="2 3">DSM 15345</strain>
    </source>
</reference>
<dbReference type="AlphaFoldDB" id="A0A1H4AB18"/>
<organism evidence="2 3">
    <name type="scientific">Rubrimonas cliftonensis</name>
    <dbReference type="NCBI Taxonomy" id="89524"/>
    <lineage>
        <taxon>Bacteria</taxon>
        <taxon>Pseudomonadati</taxon>
        <taxon>Pseudomonadota</taxon>
        <taxon>Alphaproteobacteria</taxon>
        <taxon>Rhodobacterales</taxon>
        <taxon>Paracoccaceae</taxon>
        <taxon>Rubrimonas</taxon>
    </lineage>
</organism>
<dbReference type="InterPro" id="IPR015942">
    <property type="entry name" value="Asp/Glu/hydantoin_racemase"/>
</dbReference>
<name>A0A1H4AB18_9RHOB</name>